<evidence type="ECO:0000256" key="1">
    <source>
        <dbReference type="SAM" id="MobiDB-lite"/>
    </source>
</evidence>
<keyword evidence="4" id="KW-1185">Reference proteome</keyword>
<comment type="caution">
    <text evidence="3">The sequence shown here is derived from an EMBL/GenBank/DDBJ whole genome shotgun (WGS) entry which is preliminary data.</text>
</comment>
<protein>
    <recommendedName>
        <fullName evidence="2">DUF8204 domain-containing protein</fullName>
    </recommendedName>
</protein>
<gene>
    <name evidence="3" type="ORF">SHERM_01655</name>
</gene>
<name>A0A9N7RE55_STRHE</name>
<sequence length="168" mass="18498">MTGKKTIHRWKSSEESARQEGVRKSSRAPAGSRSPVVTALEQSIFEATGSEIGSKAKSCKRCFYYSSRFKANAQNPLRVGLTLSVCLHILLDNLAEASKEGRNLTQFRYACAGYALFEDCKGHAPKGQQPQSELLVCFGLEVKNCEEKFMKSIRSPINSMDDQGKVAG</sequence>
<feature type="compositionally biased region" description="Basic and acidic residues" evidence="1">
    <location>
        <begin position="11"/>
        <end position="23"/>
    </location>
</feature>
<dbReference type="EMBL" id="CACSLK010027624">
    <property type="protein sequence ID" value="CAA0826451.1"/>
    <property type="molecule type" value="Genomic_DNA"/>
</dbReference>
<feature type="region of interest" description="Disordered" evidence="1">
    <location>
        <begin position="1"/>
        <end position="35"/>
    </location>
</feature>
<proteinExistence type="predicted"/>
<dbReference type="PANTHER" id="PTHR34566:SF2">
    <property type="entry name" value="ALTERED INHERITANCE OF MITOCHONDRIA PROTEIN"/>
    <property type="match status" value="1"/>
</dbReference>
<reference evidence="3" key="1">
    <citation type="submission" date="2019-12" db="EMBL/GenBank/DDBJ databases">
        <authorList>
            <person name="Scholes J."/>
        </authorList>
    </citation>
    <scope>NUCLEOTIDE SEQUENCE</scope>
</reference>
<evidence type="ECO:0000313" key="3">
    <source>
        <dbReference type="EMBL" id="CAA0826451.1"/>
    </source>
</evidence>
<dbReference type="InterPro" id="IPR058517">
    <property type="entry name" value="DUF8204"/>
</dbReference>
<evidence type="ECO:0000313" key="4">
    <source>
        <dbReference type="Proteomes" id="UP001153555"/>
    </source>
</evidence>
<dbReference type="PANTHER" id="PTHR34566">
    <property type="entry name" value="ALTERED INHERITANCE OF MITOCHONDRIA PROTEIN"/>
    <property type="match status" value="1"/>
</dbReference>
<dbReference type="AlphaFoldDB" id="A0A9N7RE55"/>
<feature type="domain" description="DUF8204" evidence="2">
    <location>
        <begin position="55"/>
        <end position="142"/>
    </location>
</feature>
<feature type="compositionally biased region" description="Basic residues" evidence="1">
    <location>
        <begin position="1"/>
        <end position="10"/>
    </location>
</feature>
<dbReference type="Pfam" id="PF26631">
    <property type="entry name" value="DUF8204"/>
    <property type="match status" value="1"/>
</dbReference>
<organism evidence="3 4">
    <name type="scientific">Striga hermonthica</name>
    <name type="common">Purple witchweed</name>
    <name type="synonym">Buchnera hermonthica</name>
    <dbReference type="NCBI Taxonomy" id="68872"/>
    <lineage>
        <taxon>Eukaryota</taxon>
        <taxon>Viridiplantae</taxon>
        <taxon>Streptophyta</taxon>
        <taxon>Embryophyta</taxon>
        <taxon>Tracheophyta</taxon>
        <taxon>Spermatophyta</taxon>
        <taxon>Magnoliopsida</taxon>
        <taxon>eudicotyledons</taxon>
        <taxon>Gunneridae</taxon>
        <taxon>Pentapetalae</taxon>
        <taxon>asterids</taxon>
        <taxon>lamiids</taxon>
        <taxon>Lamiales</taxon>
        <taxon>Orobanchaceae</taxon>
        <taxon>Buchnereae</taxon>
        <taxon>Striga</taxon>
    </lineage>
</organism>
<evidence type="ECO:0000259" key="2">
    <source>
        <dbReference type="Pfam" id="PF26631"/>
    </source>
</evidence>
<dbReference type="OrthoDB" id="510712at2759"/>
<accession>A0A9N7RE55</accession>
<dbReference type="Proteomes" id="UP001153555">
    <property type="component" value="Unassembled WGS sequence"/>
</dbReference>